<dbReference type="PROSITE" id="PS50879">
    <property type="entry name" value="RNASE_H_1"/>
    <property type="match status" value="1"/>
</dbReference>
<dbReference type="SUPFAM" id="SSF53098">
    <property type="entry name" value="Ribonuclease H-like"/>
    <property type="match status" value="1"/>
</dbReference>
<evidence type="ECO:0000259" key="11">
    <source>
        <dbReference type="PROSITE" id="PS50879"/>
    </source>
</evidence>
<evidence type="ECO:0000256" key="5">
    <source>
        <dbReference type="ARBA" id="ARBA00022722"/>
    </source>
</evidence>
<dbReference type="FunFam" id="3.40.970.10:FF:000001">
    <property type="entry name" value="Ribonuclease H1"/>
    <property type="match status" value="2"/>
</dbReference>
<feature type="domain" description="RNase H type-1" evidence="11">
    <location>
        <begin position="276"/>
        <end position="427"/>
    </location>
</feature>
<dbReference type="KEGG" id="ani:ANIA_05188"/>
<accession>C8VF62</accession>
<dbReference type="InterPro" id="IPR002156">
    <property type="entry name" value="RNaseH_domain"/>
</dbReference>
<reference evidence="13" key="2">
    <citation type="journal article" date="2009" name="Fungal Genet. Biol.">
        <title>The 2008 update of the Aspergillus nidulans genome annotation: a community effort.</title>
        <authorList>
            <person name="Wortman J.R."/>
            <person name="Gilsenan J.M."/>
            <person name="Joardar V."/>
            <person name="Deegan J."/>
            <person name="Clutterbuck J."/>
            <person name="Andersen M.R."/>
            <person name="Archer D."/>
            <person name="Bencina M."/>
            <person name="Braus G."/>
            <person name="Coutinho P."/>
            <person name="von Dohren H."/>
            <person name="Doonan J."/>
            <person name="Driessen A.J."/>
            <person name="Durek P."/>
            <person name="Espeso E."/>
            <person name="Fekete E."/>
            <person name="Flipphi M."/>
            <person name="Estrada C.G."/>
            <person name="Geysens S."/>
            <person name="Goldman G."/>
            <person name="de Groot P.W."/>
            <person name="Hansen K."/>
            <person name="Harris S.D."/>
            <person name="Heinekamp T."/>
            <person name="Helmstaedt K."/>
            <person name="Henrissat B."/>
            <person name="Hofmann G."/>
            <person name="Homan T."/>
            <person name="Horio T."/>
            <person name="Horiuchi H."/>
            <person name="James S."/>
            <person name="Jones M."/>
            <person name="Karaffa L."/>
            <person name="Karanyi Z."/>
            <person name="Kato M."/>
            <person name="Keller N."/>
            <person name="Kelly D.E."/>
            <person name="Kiel J.A."/>
            <person name="Kim J.M."/>
            <person name="van der Klei I.J."/>
            <person name="Klis F.M."/>
            <person name="Kovalchuk A."/>
            <person name="Krasevec N."/>
            <person name="Kubicek C.P."/>
            <person name="Liu B."/>
            <person name="Maccabe A."/>
            <person name="Meyer V."/>
            <person name="Mirabito P."/>
            <person name="Miskei M."/>
            <person name="Mos M."/>
            <person name="Mullins J."/>
            <person name="Nelson D.R."/>
            <person name="Nielsen J."/>
            <person name="Oakley B.R."/>
            <person name="Osmani S.A."/>
            <person name="Pakula T."/>
            <person name="Paszewski A."/>
            <person name="Paulsen I."/>
            <person name="Pilsyk S."/>
            <person name="Pocsi I."/>
            <person name="Punt P.J."/>
            <person name="Ram A.F."/>
            <person name="Ren Q."/>
            <person name="Robellet X."/>
            <person name="Robson G."/>
            <person name="Seiboth B."/>
            <person name="van Solingen P."/>
            <person name="Specht T."/>
            <person name="Sun J."/>
            <person name="Taheri-Talesh N."/>
            <person name="Takeshita N."/>
            <person name="Ussery D."/>
            <person name="vanKuyk P.A."/>
            <person name="Visser H."/>
            <person name="van de Vondervoort P.J."/>
            <person name="de Vries R.P."/>
            <person name="Walton J."/>
            <person name="Xiang X."/>
            <person name="Xiong Y."/>
            <person name="Zeng A.P."/>
            <person name="Brandt B.W."/>
            <person name="Cornell M.J."/>
            <person name="van den Hondel C.A."/>
            <person name="Visser J."/>
            <person name="Oliver S.G."/>
            <person name="Turner G."/>
        </authorList>
    </citation>
    <scope>GENOME REANNOTATION</scope>
    <source>
        <strain evidence="13">FGSC A4 / ATCC 38163 / CBS 112.46 / NRRL 194 / M139</strain>
    </source>
</reference>
<comment type="similarity">
    <text evidence="3">Belongs to the RNase H family.</text>
</comment>
<dbReference type="Proteomes" id="UP000000560">
    <property type="component" value="Chromosome V"/>
</dbReference>
<dbReference type="HOGENOM" id="CLU_030894_0_5_1"/>
<dbReference type="PANTHER" id="PTHR10642">
    <property type="entry name" value="RIBONUCLEASE H1"/>
    <property type="match status" value="1"/>
</dbReference>
<dbReference type="SUPFAM" id="SSF55658">
    <property type="entry name" value="L9 N-domain-like"/>
    <property type="match status" value="2"/>
</dbReference>
<evidence type="ECO:0000256" key="10">
    <source>
        <dbReference type="SAM" id="MobiDB-lite"/>
    </source>
</evidence>
<proteinExistence type="inferred from homology"/>
<dbReference type="FunFam" id="3.30.420.10:FF:000090">
    <property type="entry name" value="Ribonuclease H"/>
    <property type="match status" value="1"/>
</dbReference>
<comment type="cofactor">
    <cofactor evidence="2">
        <name>Mg(2+)</name>
        <dbReference type="ChEBI" id="CHEBI:18420"/>
    </cofactor>
</comment>
<evidence type="ECO:0000313" key="13">
    <source>
        <dbReference type="Proteomes" id="UP000000560"/>
    </source>
</evidence>
<evidence type="ECO:0000256" key="6">
    <source>
        <dbReference type="ARBA" id="ARBA00022723"/>
    </source>
</evidence>
<dbReference type="InterPro" id="IPR009027">
    <property type="entry name" value="Ribosomal_bL9/RNase_H1_N"/>
</dbReference>
<evidence type="ECO:0000256" key="8">
    <source>
        <dbReference type="ARBA" id="ARBA00022801"/>
    </source>
</evidence>
<comment type="catalytic activity">
    <reaction evidence="1">
        <text>Endonucleolytic cleavage to 5'-phosphomonoester.</text>
        <dbReference type="EC" id="3.1.26.4"/>
    </reaction>
</comment>
<dbReference type="FunCoup" id="C8VF62">
    <property type="interactions" value="242"/>
</dbReference>
<dbReference type="GeneID" id="2871475"/>
<dbReference type="InParanoid" id="C8VF62"/>
<dbReference type="GO" id="GO:0046872">
    <property type="term" value="F:metal ion binding"/>
    <property type="evidence" value="ECO:0007669"/>
    <property type="project" value="UniProtKB-KW"/>
</dbReference>
<evidence type="ECO:0000256" key="1">
    <source>
        <dbReference type="ARBA" id="ARBA00000077"/>
    </source>
</evidence>
<dbReference type="STRING" id="227321.C8VF62"/>
<dbReference type="Gene3D" id="3.40.970.10">
    <property type="entry name" value="Ribonuclease H1, N-terminal domain"/>
    <property type="match status" value="2"/>
</dbReference>
<dbReference type="GO" id="GO:0004523">
    <property type="term" value="F:RNA-DNA hybrid ribonuclease activity"/>
    <property type="evidence" value="ECO:0000318"/>
    <property type="project" value="GO_Central"/>
</dbReference>
<dbReference type="AlphaFoldDB" id="C8VF62"/>
<keyword evidence="8" id="KW-0378">Hydrolase</keyword>
<name>C8VF62_EMENI</name>
<feature type="region of interest" description="Disordered" evidence="10">
    <location>
        <begin position="44"/>
        <end position="82"/>
    </location>
</feature>
<dbReference type="GO" id="GO:0003676">
    <property type="term" value="F:nucleic acid binding"/>
    <property type="evidence" value="ECO:0007669"/>
    <property type="project" value="InterPro"/>
</dbReference>
<sequence length="463" mass="50583">MSCRPGKLLIPRLALENFYTTRPLLTARPVHPFIAASFLTNAESPASASPHRMDEPAPSPTPAAAKPSQSPPPTAGTKRKRGSAGKYYAVKAGYQPGIYYEWKDCLAQVTGFKGAVFQGFPSLEEANAFLTGTKPPLSRGASPLSAEPTRFYAIQRGHKPGVYTNWANAQEQIRGFQKPRYKKFSTREEAEEFVKLGGEPARFATSTDTKLPGAPGLTSDIPKDQQGNPYEPGEGPLPPGVEDGFDPNVILDPKTGKVVYKTPEQKAATKTQPKGPPGMLRIYTDGSSLRNGRVQAMAGVGVYFGPGDSRRNVSEPLKGSRQTNQRAELTAILRALDIAPRHRDVTIVTDSQYAINCVTVWFQKWRSNNWLTADKKPVENKDLVESILSKIDERTELRVKTLFEWVKGHDADPGNEAADRLAVNGAQRGASEQELGYDIADCKASISVTARPKTLYASEAYFS</sequence>
<dbReference type="OrthoDB" id="407198at2759"/>
<dbReference type="CDD" id="cd09280">
    <property type="entry name" value="RNase_HI_eukaryote_like"/>
    <property type="match status" value="1"/>
</dbReference>
<evidence type="ECO:0000256" key="2">
    <source>
        <dbReference type="ARBA" id="ARBA00001946"/>
    </source>
</evidence>
<dbReference type="GO" id="GO:0043137">
    <property type="term" value="P:DNA replication, removal of RNA primer"/>
    <property type="evidence" value="ECO:0000318"/>
    <property type="project" value="GO_Central"/>
</dbReference>
<keyword evidence="13" id="KW-1185">Reference proteome</keyword>
<dbReference type="RefSeq" id="XP_662792.2">
    <property type="nucleotide sequence ID" value="XM_657700.2"/>
</dbReference>
<dbReference type="Gene3D" id="3.30.420.10">
    <property type="entry name" value="Ribonuclease H-like superfamily/Ribonuclease H"/>
    <property type="match status" value="1"/>
</dbReference>
<dbReference type="OMA" id="ELWYGLY"/>
<protein>
    <recommendedName>
        <fullName evidence="4">ribonuclease H</fullName>
        <ecNumber evidence="4">3.1.26.4</ecNumber>
    </recommendedName>
</protein>
<evidence type="ECO:0000256" key="7">
    <source>
        <dbReference type="ARBA" id="ARBA00022759"/>
    </source>
</evidence>
<evidence type="ECO:0000313" key="12">
    <source>
        <dbReference type="EMBL" id="CBF81045.1"/>
    </source>
</evidence>
<dbReference type="EMBL" id="BN001305">
    <property type="protein sequence ID" value="CBF81045.1"/>
    <property type="molecule type" value="Genomic_DNA"/>
</dbReference>
<dbReference type="InterPro" id="IPR037056">
    <property type="entry name" value="RNase_H1_N_sf"/>
</dbReference>
<dbReference type="eggNOG" id="KOG3752">
    <property type="taxonomic scope" value="Eukaryota"/>
</dbReference>
<dbReference type="InterPro" id="IPR050092">
    <property type="entry name" value="RNase_H"/>
</dbReference>
<dbReference type="PANTHER" id="PTHR10642:SF26">
    <property type="entry name" value="RIBONUCLEASE H1"/>
    <property type="match status" value="1"/>
</dbReference>
<keyword evidence="7" id="KW-0255">Endonuclease</keyword>
<keyword evidence="6" id="KW-0479">Metal-binding</keyword>
<evidence type="ECO:0000256" key="4">
    <source>
        <dbReference type="ARBA" id="ARBA00012180"/>
    </source>
</evidence>
<dbReference type="Pfam" id="PF00075">
    <property type="entry name" value="RNase_H"/>
    <property type="match status" value="1"/>
</dbReference>
<reference evidence="13" key="1">
    <citation type="journal article" date="2005" name="Nature">
        <title>Sequencing of Aspergillus nidulans and comparative analysis with A. fumigatus and A. oryzae.</title>
        <authorList>
            <person name="Galagan J.E."/>
            <person name="Calvo S.E."/>
            <person name="Cuomo C."/>
            <person name="Ma L.J."/>
            <person name="Wortman J.R."/>
            <person name="Batzoglou S."/>
            <person name="Lee S.I."/>
            <person name="Basturkmen M."/>
            <person name="Spevak C.C."/>
            <person name="Clutterbuck J."/>
            <person name="Kapitonov V."/>
            <person name="Jurka J."/>
            <person name="Scazzocchio C."/>
            <person name="Farman M."/>
            <person name="Butler J."/>
            <person name="Purcell S."/>
            <person name="Harris S."/>
            <person name="Braus G.H."/>
            <person name="Draht O."/>
            <person name="Busch S."/>
            <person name="D'Enfert C."/>
            <person name="Bouchier C."/>
            <person name="Goldman G.H."/>
            <person name="Bell-Pedersen D."/>
            <person name="Griffiths-Jones S."/>
            <person name="Doonan J.H."/>
            <person name="Yu J."/>
            <person name="Vienken K."/>
            <person name="Pain A."/>
            <person name="Freitag M."/>
            <person name="Selker E.U."/>
            <person name="Archer D.B."/>
            <person name="Penalva M.A."/>
            <person name="Oakley B.R."/>
            <person name="Momany M."/>
            <person name="Tanaka T."/>
            <person name="Kumagai T."/>
            <person name="Asai K."/>
            <person name="Machida M."/>
            <person name="Nierman W.C."/>
            <person name="Denning D.W."/>
            <person name="Caddick M."/>
            <person name="Hynes M."/>
            <person name="Paoletti M."/>
            <person name="Fischer R."/>
            <person name="Miller B."/>
            <person name="Dyer P."/>
            <person name="Sachs M.S."/>
            <person name="Osmani S.A."/>
            <person name="Birren B.W."/>
        </authorList>
    </citation>
    <scope>NUCLEOTIDE SEQUENCE [LARGE SCALE GENOMIC DNA]</scope>
    <source>
        <strain evidence="13">FGSC A4 / ATCC 38163 / CBS 112.46 / NRRL 194 / M139</strain>
    </source>
</reference>
<feature type="region of interest" description="Disordered" evidence="10">
    <location>
        <begin position="203"/>
        <end position="237"/>
    </location>
</feature>
<dbReference type="Pfam" id="PF01693">
    <property type="entry name" value="Cauli_VI"/>
    <property type="match status" value="2"/>
</dbReference>
<dbReference type="InterPro" id="IPR011320">
    <property type="entry name" value="RNase_H1_N"/>
</dbReference>
<keyword evidence="9" id="KW-0460">Magnesium</keyword>
<keyword evidence="5" id="KW-0540">Nuclease</keyword>
<organism evidence="12 13">
    <name type="scientific">Emericella nidulans (strain FGSC A4 / ATCC 38163 / CBS 112.46 / NRRL 194 / M139)</name>
    <name type="common">Aspergillus nidulans</name>
    <dbReference type="NCBI Taxonomy" id="227321"/>
    <lineage>
        <taxon>Eukaryota</taxon>
        <taxon>Fungi</taxon>
        <taxon>Dikarya</taxon>
        <taxon>Ascomycota</taxon>
        <taxon>Pezizomycotina</taxon>
        <taxon>Eurotiomycetes</taxon>
        <taxon>Eurotiomycetidae</taxon>
        <taxon>Eurotiales</taxon>
        <taxon>Aspergillaceae</taxon>
        <taxon>Aspergillus</taxon>
        <taxon>Aspergillus subgen. Nidulantes</taxon>
    </lineage>
</organism>
<gene>
    <name evidence="12" type="ORF">ANIA_05188</name>
</gene>
<dbReference type="InterPro" id="IPR036397">
    <property type="entry name" value="RNaseH_sf"/>
</dbReference>
<dbReference type="EC" id="3.1.26.4" evidence="4"/>
<evidence type="ECO:0000256" key="3">
    <source>
        <dbReference type="ARBA" id="ARBA00005300"/>
    </source>
</evidence>
<dbReference type="InterPro" id="IPR012337">
    <property type="entry name" value="RNaseH-like_sf"/>
</dbReference>
<evidence type="ECO:0000256" key="9">
    <source>
        <dbReference type="ARBA" id="ARBA00022842"/>
    </source>
</evidence>